<evidence type="ECO:0000256" key="1">
    <source>
        <dbReference type="ARBA" id="ARBA00004123"/>
    </source>
</evidence>
<keyword evidence="6 7" id="KW-0539">Nucleus</keyword>
<keyword evidence="4 7" id="KW-0371">Homeobox</keyword>
<dbReference type="Gene3D" id="1.10.260.40">
    <property type="entry name" value="lambda repressor-like DNA-binding domains"/>
    <property type="match status" value="1"/>
</dbReference>
<dbReference type="GO" id="GO:0000978">
    <property type="term" value="F:RNA polymerase II cis-regulatory region sequence-specific DNA binding"/>
    <property type="evidence" value="ECO:0007669"/>
    <property type="project" value="TreeGrafter"/>
</dbReference>
<keyword evidence="13" id="KW-1185">Reference proteome</keyword>
<organism evidence="13 14">
    <name type="scientific">Macrostomum lignano</name>
    <dbReference type="NCBI Taxonomy" id="282301"/>
    <lineage>
        <taxon>Eukaryota</taxon>
        <taxon>Metazoa</taxon>
        <taxon>Spiralia</taxon>
        <taxon>Lophotrochozoa</taxon>
        <taxon>Platyhelminthes</taxon>
        <taxon>Rhabditophora</taxon>
        <taxon>Macrostomorpha</taxon>
        <taxon>Macrostomida</taxon>
        <taxon>Macrostomidae</taxon>
        <taxon>Macrostomum</taxon>
    </lineage>
</organism>
<feature type="region of interest" description="Disordered" evidence="10">
    <location>
        <begin position="1"/>
        <end position="65"/>
    </location>
</feature>
<dbReference type="Pfam" id="PF00046">
    <property type="entry name" value="Homeodomain"/>
    <property type="match status" value="1"/>
</dbReference>
<feature type="region of interest" description="Disordered" evidence="10">
    <location>
        <begin position="319"/>
        <end position="362"/>
    </location>
</feature>
<name>A0A1I8IWR0_9PLAT</name>
<comment type="subcellular location">
    <subcellularLocation>
        <location evidence="1 7 8">Nucleus</location>
    </subcellularLocation>
</comment>
<dbReference type="Pfam" id="PF00157">
    <property type="entry name" value="Pou"/>
    <property type="match status" value="1"/>
</dbReference>
<dbReference type="PROSITE" id="PS51179">
    <property type="entry name" value="POU_3"/>
    <property type="match status" value="1"/>
</dbReference>
<evidence type="ECO:0000313" key="14">
    <source>
        <dbReference type="WBParaSite" id="maker-uti_cns_0017527-snap-gene-0.2-mRNA-1"/>
    </source>
</evidence>
<evidence type="ECO:0000259" key="11">
    <source>
        <dbReference type="PROSITE" id="PS50071"/>
    </source>
</evidence>
<evidence type="ECO:0000256" key="9">
    <source>
        <dbReference type="RuleBase" id="RU361194"/>
    </source>
</evidence>
<dbReference type="PRINTS" id="PR00028">
    <property type="entry name" value="POUDOMAIN"/>
</dbReference>
<keyword evidence="5 9" id="KW-0804">Transcription</keyword>
<dbReference type="CDD" id="cd00086">
    <property type="entry name" value="homeodomain"/>
    <property type="match status" value="1"/>
</dbReference>
<dbReference type="InterPro" id="IPR050255">
    <property type="entry name" value="POU_domain_TF"/>
</dbReference>
<feature type="compositionally biased region" description="Polar residues" evidence="10">
    <location>
        <begin position="13"/>
        <end position="23"/>
    </location>
</feature>
<dbReference type="GO" id="GO:0000981">
    <property type="term" value="F:DNA-binding transcription factor activity, RNA polymerase II-specific"/>
    <property type="evidence" value="ECO:0007669"/>
    <property type="project" value="InterPro"/>
</dbReference>
<evidence type="ECO:0000256" key="8">
    <source>
        <dbReference type="RuleBase" id="RU000682"/>
    </source>
</evidence>
<keyword evidence="2" id="KW-0805">Transcription regulation</keyword>
<evidence type="ECO:0000256" key="6">
    <source>
        <dbReference type="ARBA" id="ARBA00023242"/>
    </source>
</evidence>
<protein>
    <recommendedName>
        <fullName evidence="9">POU domain protein</fullName>
    </recommendedName>
</protein>
<dbReference type="AlphaFoldDB" id="A0A1I8IWR0"/>
<dbReference type="InterPro" id="IPR009057">
    <property type="entry name" value="Homeodomain-like_sf"/>
</dbReference>
<dbReference type="SMART" id="SM00352">
    <property type="entry name" value="POU"/>
    <property type="match status" value="1"/>
</dbReference>
<comment type="similarity">
    <text evidence="9">Belongs to the POU transcription factor family.</text>
</comment>
<feature type="compositionally biased region" description="Low complexity" evidence="10">
    <location>
        <begin position="133"/>
        <end position="144"/>
    </location>
</feature>
<feature type="region of interest" description="Disordered" evidence="10">
    <location>
        <begin position="122"/>
        <end position="153"/>
    </location>
</feature>
<evidence type="ECO:0000256" key="2">
    <source>
        <dbReference type="ARBA" id="ARBA00023015"/>
    </source>
</evidence>
<evidence type="ECO:0000256" key="10">
    <source>
        <dbReference type="SAM" id="MobiDB-lite"/>
    </source>
</evidence>
<dbReference type="PANTHER" id="PTHR11636">
    <property type="entry name" value="POU DOMAIN"/>
    <property type="match status" value="1"/>
</dbReference>
<evidence type="ECO:0000256" key="5">
    <source>
        <dbReference type="ARBA" id="ARBA00023163"/>
    </source>
</evidence>
<accession>A0A1I8IWR0</accession>
<dbReference type="InterPro" id="IPR010982">
    <property type="entry name" value="Lambda_DNA-bd_dom_sf"/>
</dbReference>
<dbReference type="WBParaSite" id="maker-uti_cns_0017527-snap-gene-0.2-mRNA-1">
    <property type="protein sequence ID" value="maker-uti_cns_0017527-snap-gene-0.2-mRNA-1"/>
    <property type="gene ID" value="maker-uti_cns_0017527-snap-gene-0.2"/>
</dbReference>
<evidence type="ECO:0000259" key="12">
    <source>
        <dbReference type="PROSITE" id="PS51179"/>
    </source>
</evidence>
<dbReference type="PANTHER" id="PTHR11636:SF70">
    <property type="entry name" value="INHIBITORY POU PROTEIN"/>
    <property type="match status" value="1"/>
</dbReference>
<feature type="DNA-binding region" description="Homeobox" evidence="7">
    <location>
        <begin position="258"/>
        <end position="317"/>
    </location>
</feature>
<feature type="compositionally biased region" description="Basic and acidic residues" evidence="10">
    <location>
        <begin position="56"/>
        <end position="65"/>
    </location>
</feature>
<dbReference type="PROSITE" id="PS50071">
    <property type="entry name" value="HOMEOBOX_2"/>
    <property type="match status" value="1"/>
</dbReference>
<dbReference type="InterPro" id="IPR013847">
    <property type="entry name" value="POU"/>
</dbReference>
<evidence type="ECO:0000256" key="7">
    <source>
        <dbReference type="PROSITE-ProRule" id="PRU00108"/>
    </source>
</evidence>
<dbReference type="InterPro" id="IPR000327">
    <property type="entry name" value="POU_dom"/>
</dbReference>
<dbReference type="PROSITE" id="PS00027">
    <property type="entry name" value="HOMEOBOX_1"/>
    <property type="match status" value="1"/>
</dbReference>
<reference evidence="14" key="1">
    <citation type="submission" date="2016-11" db="UniProtKB">
        <authorList>
            <consortium name="WormBaseParasite"/>
        </authorList>
    </citation>
    <scope>IDENTIFICATION</scope>
</reference>
<sequence>ELLSPVPRPAGATQRSSLFTPAGQQEGPGLASPASSPTQKPADGFLHRAQQQQQHTVKEPKDKGGTLRVVAPWGWEKLLKPFCAAPCSMQLSTSGGKRDPPLCPAAANSRVASGTYSCWMDEGSRPSEGISGQQQQQVHQSSPMHGGGSSPSGIQWLEEARAISQTLSQETIRDLEQFAEAFKQRRVKLGFTQADVGRDIAQLNVAGMGSLSQSTICRFESLTLSHNNMLALRPILEQWLVHAERQYQSRLCSGLREAKRRRTSIATPERRSLEAYFAVQSRPSSDKIGDIAQKLGLKKSVVRVWFCNQRQKQKRIKIGNCQADQAPPTPTCRRLPLPPGEAEDFEVGTDEDSGQTLDIGQRQAHPNALASCQMNGKQQFT</sequence>
<evidence type="ECO:0000256" key="4">
    <source>
        <dbReference type="ARBA" id="ARBA00023155"/>
    </source>
</evidence>
<dbReference type="InterPro" id="IPR017970">
    <property type="entry name" value="Homeobox_CS"/>
</dbReference>
<evidence type="ECO:0000313" key="13">
    <source>
        <dbReference type="Proteomes" id="UP000095280"/>
    </source>
</evidence>
<dbReference type="FunFam" id="1.10.260.40:FF:000007">
    <property type="entry name" value="POU domain protein"/>
    <property type="match status" value="1"/>
</dbReference>
<dbReference type="Proteomes" id="UP000095280">
    <property type="component" value="Unplaced"/>
</dbReference>
<dbReference type="Gene3D" id="1.10.10.60">
    <property type="entry name" value="Homeodomain-like"/>
    <property type="match status" value="1"/>
</dbReference>
<dbReference type="SUPFAM" id="SSF47413">
    <property type="entry name" value="lambda repressor-like DNA-binding domains"/>
    <property type="match status" value="1"/>
</dbReference>
<keyword evidence="3 7" id="KW-0238">DNA-binding</keyword>
<feature type="domain" description="POU-specific" evidence="12">
    <location>
        <begin position="167"/>
        <end position="244"/>
    </location>
</feature>
<dbReference type="SUPFAM" id="SSF46689">
    <property type="entry name" value="Homeodomain-like"/>
    <property type="match status" value="1"/>
</dbReference>
<proteinExistence type="inferred from homology"/>
<feature type="compositionally biased region" description="Acidic residues" evidence="10">
    <location>
        <begin position="341"/>
        <end position="353"/>
    </location>
</feature>
<dbReference type="SMART" id="SM00389">
    <property type="entry name" value="HOX"/>
    <property type="match status" value="1"/>
</dbReference>
<dbReference type="PROSITE" id="PS00465">
    <property type="entry name" value="POU_2"/>
    <property type="match status" value="1"/>
</dbReference>
<feature type="domain" description="Homeobox" evidence="11">
    <location>
        <begin position="256"/>
        <end position="316"/>
    </location>
</feature>
<dbReference type="GO" id="GO:0005634">
    <property type="term" value="C:nucleus"/>
    <property type="evidence" value="ECO:0007669"/>
    <property type="project" value="UniProtKB-SubCell"/>
</dbReference>
<evidence type="ECO:0000256" key="3">
    <source>
        <dbReference type="ARBA" id="ARBA00023125"/>
    </source>
</evidence>
<dbReference type="InterPro" id="IPR001356">
    <property type="entry name" value="HD"/>
</dbReference>